<dbReference type="AlphaFoldDB" id="A0A3B3ZMT3"/>
<dbReference type="PANTHER" id="PTHR10336:SF210">
    <property type="entry name" value="1-PHOSPHATIDYLINOSITOL 4,5-BISPHOSPHATE PHOSPHODIESTERASE DELTA-1"/>
    <property type="match status" value="1"/>
</dbReference>
<reference evidence="7" key="2">
    <citation type="submission" date="2025-09" db="UniProtKB">
        <authorList>
            <consortium name="Ensembl"/>
        </authorList>
    </citation>
    <scope>IDENTIFICATION</scope>
</reference>
<evidence type="ECO:0000256" key="4">
    <source>
        <dbReference type="ARBA" id="ARBA00023098"/>
    </source>
</evidence>
<dbReference type="Gene3D" id="3.20.20.190">
    <property type="entry name" value="Phosphatidylinositol (PI) phosphodiesterase"/>
    <property type="match status" value="1"/>
</dbReference>
<dbReference type="PANTHER" id="PTHR10336">
    <property type="entry name" value="PHOSPHOINOSITIDE-SPECIFIC PHOSPHOLIPASE C FAMILY PROTEIN"/>
    <property type="match status" value="1"/>
</dbReference>
<keyword evidence="2" id="KW-0378">Hydrolase</keyword>
<dbReference type="InterPro" id="IPR000909">
    <property type="entry name" value="PLipase_C_PInositol-sp_X_dom"/>
</dbReference>
<dbReference type="GO" id="GO:0016042">
    <property type="term" value="P:lipid catabolic process"/>
    <property type="evidence" value="ECO:0007669"/>
    <property type="project" value="UniProtKB-KW"/>
</dbReference>
<keyword evidence="5" id="KW-0807">Transducer</keyword>
<dbReference type="InterPro" id="IPR001192">
    <property type="entry name" value="PI-PLC_fam"/>
</dbReference>
<dbReference type="SMART" id="SM00148">
    <property type="entry name" value="PLCXc"/>
    <property type="match status" value="1"/>
</dbReference>
<evidence type="ECO:0000256" key="5">
    <source>
        <dbReference type="ARBA" id="ARBA00023224"/>
    </source>
</evidence>
<dbReference type="PROSITE" id="PS50007">
    <property type="entry name" value="PIPLC_X_DOMAIN"/>
    <property type="match status" value="1"/>
</dbReference>
<evidence type="ECO:0000313" key="7">
    <source>
        <dbReference type="Ensembl" id="ENSPMGP00000005789.1"/>
    </source>
</evidence>
<keyword evidence="8" id="KW-1185">Reference proteome</keyword>
<dbReference type="InterPro" id="IPR017946">
    <property type="entry name" value="PLC-like_Pdiesterase_TIM-brl"/>
</dbReference>
<proteinExistence type="predicted"/>
<dbReference type="STRING" id="409849.ENSPMGP00000005789"/>
<dbReference type="GO" id="GO:0005886">
    <property type="term" value="C:plasma membrane"/>
    <property type="evidence" value="ECO:0007669"/>
    <property type="project" value="TreeGrafter"/>
</dbReference>
<name>A0A3B3ZMT3_9GOBI</name>
<organism evidence="7 8">
    <name type="scientific">Periophthalmus magnuspinnatus</name>
    <dbReference type="NCBI Taxonomy" id="409849"/>
    <lineage>
        <taxon>Eukaryota</taxon>
        <taxon>Metazoa</taxon>
        <taxon>Chordata</taxon>
        <taxon>Craniata</taxon>
        <taxon>Vertebrata</taxon>
        <taxon>Euteleostomi</taxon>
        <taxon>Actinopterygii</taxon>
        <taxon>Neopterygii</taxon>
        <taxon>Teleostei</taxon>
        <taxon>Neoteleostei</taxon>
        <taxon>Acanthomorphata</taxon>
        <taxon>Gobiaria</taxon>
        <taxon>Gobiiformes</taxon>
        <taxon>Gobioidei</taxon>
        <taxon>Gobiidae</taxon>
        <taxon>Oxudercinae</taxon>
        <taxon>Periophthalmus</taxon>
    </lineage>
</organism>
<feature type="domain" description="Phosphatidylinositol-specific phospholipase C X" evidence="6">
    <location>
        <begin position="40"/>
        <end position="128"/>
    </location>
</feature>
<dbReference type="InterPro" id="IPR015359">
    <property type="entry name" value="PLC_EF-hand-like"/>
</dbReference>
<reference evidence="7" key="1">
    <citation type="submission" date="2025-08" db="UniProtKB">
        <authorList>
            <consortium name="Ensembl"/>
        </authorList>
    </citation>
    <scope>IDENTIFICATION</scope>
</reference>
<accession>A0A3B3ZMT3</accession>
<evidence type="ECO:0000259" key="6">
    <source>
        <dbReference type="SMART" id="SM00148"/>
    </source>
</evidence>
<evidence type="ECO:0000313" key="8">
    <source>
        <dbReference type="Proteomes" id="UP000261520"/>
    </source>
</evidence>
<keyword evidence="4" id="KW-0443">Lipid metabolism</keyword>
<dbReference type="Pfam" id="PF00388">
    <property type="entry name" value="PI-PLC-X"/>
    <property type="match status" value="1"/>
</dbReference>
<dbReference type="Ensembl" id="ENSPMGT00000006150.1">
    <property type="protein sequence ID" value="ENSPMGP00000005789.1"/>
    <property type="gene ID" value="ENSPMGG00000004865.1"/>
</dbReference>
<evidence type="ECO:0000256" key="1">
    <source>
        <dbReference type="ARBA" id="ARBA00001195"/>
    </source>
</evidence>
<evidence type="ECO:0000256" key="2">
    <source>
        <dbReference type="ARBA" id="ARBA00022801"/>
    </source>
</evidence>
<evidence type="ECO:0000256" key="3">
    <source>
        <dbReference type="ARBA" id="ARBA00022963"/>
    </source>
</evidence>
<comment type="catalytic activity">
    <reaction evidence="1">
        <text>a 1,2-diacyl-sn-glycero-3-phospho-(1D-myo-inositol-4,5-bisphosphate) + H2O = 1D-myo-inositol 1,4,5-trisphosphate + a 1,2-diacyl-sn-glycerol + H(+)</text>
        <dbReference type="Rhea" id="RHEA:33179"/>
        <dbReference type="ChEBI" id="CHEBI:15377"/>
        <dbReference type="ChEBI" id="CHEBI:15378"/>
        <dbReference type="ChEBI" id="CHEBI:17815"/>
        <dbReference type="ChEBI" id="CHEBI:58456"/>
        <dbReference type="ChEBI" id="CHEBI:203600"/>
        <dbReference type="EC" id="3.1.4.11"/>
    </reaction>
</comment>
<dbReference type="FunFam" id="3.20.20.190:FF:000084">
    <property type="match status" value="1"/>
</dbReference>
<dbReference type="SUPFAM" id="SSF51695">
    <property type="entry name" value="PLC-like phosphodiesterases"/>
    <property type="match status" value="1"/>
</dbReference>
<dbReference type="Proteomes" id="UP000261520">
    <property type="component" value="Unplaced"/>
</dbReference>
<sequence>MCLLCPLAKEQKHLTKDGFLMYMQHEEGSILNHKHIGIYQDMSQPLSHYYISSSHNTYLMEDQLKGPSSTEAYIKYGSVYYKVNYCKTLVFAMIYFVSLKRKMNIYEEIKNIFCLWQSPDEELPLCGA</sequence>
<keyword evidence="3" id="KW-0442">Lipid degradation</keyword>
<protein>
    <recommendedName>
        <fullName evidence="6">Phosphatidylinositol-specific phospholipase C X domain-containing protein</fullName>
    </recommendedName>
</protein>
<dbReference type="GO" id="GO:0004435">
    <property type="term" value="F:phosphatidylinositol-4,5-bisphosphate phospholipase C activity"/>
    <property type="evidence" value="ECO:0007669"/>
    <property type="project" value="UniProtKB-EC"/>
</dbReference>
<dbReference type="Pfam" id="PF09279">
    <property type="entry name" value="EF-hand_like"/>
    <property type="match status" value="1"/>
</dbReference>
<dbReference type="GO" id="GO:0035556">
    <property type="term" value="P:intracellular signal transduction"/>
    <property type="evidence" value="ECO:0007669"/>
    <property type="project" value="InterPro"/>
</dbReference>